<evidence type="ECO:0000313" key="2">
    <source>
        <dbReference type="EMBL" id="OOF52779.1"/>
    </source>
</evidence>
<dbReference type="AlphaFoldDB" id="A0A1V3J9V6"/>
<dbReference type="STRING" id="1908266.BKK55_11935"/>
<proteinExistence type="predicted"/>
<dbReference type="Pfam" id="PF11319">
    <property type="entry name" value="VasI"/>
    <property type="match status" value="1"/>
</dbReference>
<reference evidence="2 3" key="1">
    <citation type="submission" date="2016-10" db="EMBL/GenBank/DDBJ databases">
        <title>Rodentibacter gen. nov. and new species.</title>
        <authorList>
            <person name="Christensen H."/>
        </authorList>
    </citation>
    <scope>NUCLEOTIDE SEQUENCE [LARGE SCALE GENOMIC DNA]</scope>
    <source>
        <strain evidence="2 3">1996246016</strain>
    </source>
</reference>
<feature type="chain" id="PRO_5011985201" evidence="1">
    <location>
        <begin position="27"/>
        <end position="211"/>
    </location>
</feature>
<keyword evidence="3" id="KW-1185">Reference proteome</keyword>
<keyword evidence="1" id="KW-0732">Signal</keyword>
<organism evidence="2 3">
    <name type="scientific">Rodentibacter genomosp. 2</name>
    <dbReference type="NCBI Taxonomy" id="1908266"/>
    <lineage>
        <taxon>Bacteria</taxon>
        <taxon>Pseudomonadati</taxon>
        <taxon>Pseudomonadota</taxon>
        <taxon>Gammaproteobacteria</taxon>
        <taxon>Pasteurellales</taxon>
        <taxon>Pasteurellaceae</taxon>
        <taxon>Rodentibacter</taxon>
    </lineage>
</organism>
<protein>
    <submittedName>
        <fullName evidence="2">Type VI secretion protein</fullName>
    </submittedName>
</protein>
<feature type="signal peptide" evidence="1">
    <location>
        <begin position="1"/>
        <end position="26"/>
    </location>
</feature>
<gene>
    <name evidence="2" type="ORF">BKK55_11935</name>
</gene>
<evidence type="ECO:0000313" key="3">
    <source>
        <dbReference type="Proteomes" id="UP000188541"/>
    </source>
</evidence>
<dbReference type="RefSeq" id="WP_077551865.1">
    <property type="nucleotide sequence ID" value="NZ_MLHO01000085.1"/>
</dbReference>
<dbReference type="EMBL" id="MLHO01000085">
    <property type="protein sequence ID" value="OOF52779.1"/>
    <property type="molecule type" value="Genomic_DNA"/>
</dbReference>
<dbReference type="InterPro" id="IPR017738">
    <property type="entry name" value="T6SS-assoc_VCA0118"/>
</dbReference>
<dbReference type="OrthoDB" id="7831428at2"/>
<sequence>MMRNFSFMYKSILFGILSILSSSVLSEDKINQAEQCTLIKSNIGRLTCFDKVFNTPIRTQSTDDRIVANIIPKLVGDIFTLAKDDMHDSFVENNLEVALSSDDNNAAIYIACKDNITRFQIALDKPIKRNMLNVQIVNNNTNQIASKVDWQSAERGYLLDAGRGLYAIQQLKSILYIDLFTVSIPQENRSFVFKNNGLASKVASIRKECGW</sequence>
<evidence type="ECO:0000256" key="1">
    <source>
        <dbReference type="SAM" id="SignalP"/>
    </source>
</evidence>
<name>A0A1V3J9V6_9PAST</name>
<dbReference type="Proteomes" id="UP000188541">
    <property type="component" value="Unassembled WGS sequence"/>
</dbReference>
<comment type="caution">
    <text evidence="2">The sequence shown here is derived from an EMBL/GenBank/DDBJ whole genome shotgun (WGS) entry which is preliminary data.</text>
</comment>
<accession>A0A1V3J9V6</accession>